<evidence type="ECO:0000256" key="6">
    <source>
        <dbReference type="ARBA" id="ARBA00022490"/>
    </source>
</evidence>
<dbReference type="OrthoDB" id="9808022at2"/>
<sequence>MQIDFQHLKEFDVPVPRYTSYPTALSLTECKAQEVVEFENARRPDGPVSLYFHLPFCQSLCWYCACTKIITNDRSKSRVYLERVRKELQLKKAWFEGRKMTQLHLGGGTPTFMTTDELAELLQMTREVIEWAEDAEIGIEIDPRTLDEGDAFKLAEAGFNRASLGVQDHDPKVQRAIHRIQPLEQTRAAVESLRAAGFGSINMDLIYGLPVQTLESFNQTIEDVIALRPDRLAIYSYAHVPWAAPAQKILETRYGLPSADEKIQLFLLAAQKLDDAGYVHIGMDHFALPEDSLSKALNDQTLRRNFQGYSTQAGVEIHGFGMSSISQTDRQYFQNAKELEDWEAAIDSDALPVIKRVVLSEEDALRRDIIMAIMCSAKLDLDALSGAYGWSADDFQDEWSQLRVMQDKGLVELEGSTLQVTPVGRFFVRNIAAIFDTYRAAQKGFSKAI</sequence>
<evidence type="ECO:0000256" key="14">
    <source>
        <dbReference type="PIRNR" id="PIRNR000167"/>
    </source>
</evidence>
<dbReference type="KEGG" id="bbae:FRD01_21600"/>
<dbReference type="SMART" id="SM00729">
    <property type="entry name" value="Elp3"/>
    <property type="match status" value="1"/>
</dbReference>
<feature type="binding site" evidence="15">
    <location>
        <position position="140"/>
    </location>
    <ligand>
        <name>S-adenosyl-L-methionine</name>
        <dbReference type="ChEBI" id="CHEBI:59789"/>
        <label>1</label>
    </ligand>
</feature>
<feature type="binding site" evidence="15">
    <location>
        <position position="238"/>
    </location>
    <ligand>
        <name>S-adenosyl-L-methionine</name>
        <dbReference type="ChEBI" id="CHEBI:59789"/>
        <label>2</label>
    </ligand>
</feature>
<dbReference type="InterPro" id="IPR058240">
    <property type="entry name" value="rSAM_sf"/>
</dbReference>
<dbReference type="RefSeq" id="WP_146963012.1">
    <property type="nucleotide sequence ID" value="NZ_CP042467.1"/>
</dbReference>
<feature type="binding site" evidence="15">
    <location>
        <position position="107"/>
    </location>
    <ligand>
        <name>S-adenosyl-L-methionine</name>
        <dbReference type="ChEBI" id="CHEBI:59789"/>
        <label>1</label>
    </ligand>
</feature>
<dbReference type="InterPro" id="IPR006638">
    <property type="entry name" value="Elp3/MiaA/NifB-like_rSAM"/>
</dbReference>
<feature type="binding site" evidence="16">
    <location>
        <position position="64"/>
    </location>
    <ligand>
        <name>[4Fe-4S] cluster</name>
        <dbReference type="ChEBI" id="CHEBI:49883"/>
        <note>4Fe-4S-S-AdoMet</note>
    </ligand>
</feature>
<feature type="binding site" evidence="15">
    <location>
        <position position="51"/>
    </location>
    <ligand>
        <name>S-adenosyl-L-methionine</name>
        <dbReference type="ChEBI" id="CHEBI:59789"/>
        <label>1</label>
    </ligand>
</feature>
<dbReference type="GO" id="GO:0006782">
    <property type="term" value="P:protoporphyrinogen IX biosynthetic process"/>
    <property type="evidence" value="ECO:0007669"/>
    <property type="project" value="UniProtKB-UniPathway"/>
</dbReference>
<reference evidence="18 19" key="1">
    <citation type="submission" date="2019-08" db="EMBL/GenBank/DDBJ databases">
        <authorList>
            <person name="Liang Q."/>
        </authorList>
    </citation>
    <scope>NUCLEOTIDE SEQUENCE [LARGE SCALE GENOMIC DNA]</scope>
    <source>
        <strain evidence="18 19">V1718</strain>
    </source>
</reference>
<keyword evidence="8 14" id="KW-0479">Metal-binding</keyword>
<feature type="binding site" evidence="15">
    <location>
        <position position="167"/>
    </location>
    <ligand>
        <name>S-adenosyl-L-methionine</name>
        <dbReference type="ChEBI" id="CHEBI:59789"/>
        <label>2</label>
    </ligand>
</feature>
<dbReference type="InterPro" id="IPR013785">
    <property type="entry name" value="Aldolase_TIM"/>
</dbReference>
<dbReference type="PANTHER" id="PTHR13932:SF6">
    <property type="entry name" value="OXYGEN-INDEPENDENT COPROPORPHYRINOGEN III OXIDASE"/>
    <property type="match status" value="1"/>
</dbReference>
<feature type="domain" description="Radical SAM core" evidence="17">
    <location>
        <begin position="42"/>
        <end position="267"/>
    </location>
</feature>
<dbReference type="Gene3D" id="1.10.10.920">
    <property type="match status" value="1"/>
</dbReference>
<dbReference type="GO" id="GO:0004109">
    <property type="term" value="F:coproporphyrinogen oxidase activity"/>
    <property type="evidence" value="ECO:0007669"/>
    <property type="project" value="InterPro"/>
</dbReference>
<dbReference type="Gene3D" id="3.20.20.70">
    <property type="entry name" value="Aldolase class I"/>
    <property type="match status" value="1"/>
</dbReference>
<feature type="binding site" evidence="15">
    <location>
        <position position="204"/>
    </location>
    <ligand>
        <name>S-adenosyl-L-methionine</name>
        <dbReference type="ChEBI" id="CHEBI:59789"/>
        <label>2</label>
    </ligand>
</feature>
<comment type="catalytic activity">
    <reaction evidence="13 14">
        <text>coproporphyrinogen III + 2 S-adenosyl-L-methionine = protoporphyrinogen IX + 2 5'-deoxyadenosine + 2 L-methionine + 2 CO2</text>
        <dbReference type="Rhea" id="RHEA:15425"/>
        <dbReference type="ChEBI" id="CHEBI:16526"/>
        <dbReference type="ChEBI" id="CHEBI:17319"/>
        <dbReference type="ChEBI" id="CHEBI:57307"/>
        <dbReference type="ChEBI" id="CHEBI:57309"/>
        <dbReference type="ChEBI" id="CHEBI:57844"/>
        <dbReference type="ChEBI" id="CHEBI:59789"/>
        <dbReference type="EC" id="1.3.98.3"/>
    </reaction>
</comment>
<feature type="binding site" evidence="15">
    <location>
        <begin position="63"/>
        <end position="65"/>
    </location>
    <ligand>
        <name>S-adenosyl-L-methionine</name>
        <dbReference type="ChEBI" id="CHEBI:59789"/>
        <label>2</label>
    </ligand>
</feature>
<dbReference type="SFLD" id="SFLDG01082">
    <property type="entry name" value="B12-binding_domain_containing"/>
    <property type="match status" value="1"/>
</dbReference>
<protein>
    <recommendedName>
        <fullName evidence="14">Coproporphyrinogen-III oxidase</fullName>
        <ecNumber evidence="14">1.3.98.3</ecNumber>
    </recommendedName>
</protein>
<evidence type="ECO:0000256" key="12">
    <source>
        <dbReference type="ARBA" id="ARBA00023244"/>
    </source>
</evidence>
<evidence type="ECO:0000256" key="7">
    <source>
        <dbReference type="ARBA" id="ARBA00022691"/>
    </source>
</evidence>
<gene>
    <name evidence="18" type="primary">hemN</name>
    <name evidence="18" type="ORF">FRD01_21600</name>
</gene>
<keyword evidence="12 14" id="KW-0627">Porphyrin biosynthesis</keyword>
<dbReference type="SFLD" id="SFLDS00029">
    <property type="entry name" value="Radical_SAM"/>
    <property type="match status" value="1"/>
</dbReference>
<dbReference type="GO" id="GO:0046872">
    <property type="term" value="F:metal ion binding"/>
    <property type="evidence" value="ECO:0007669"/>
    <property type="project" value="UniProtKB-KW"/>
</dbReference>
<evidence type="ECO:0000313" key="19">
    <source>
        <dbReference type="Proteomes" id="UP000321595"/>
    </source>
</evidence>
<dbReference type="InterPro" id="IPR004558">
    <property type="entry name" value="Coprogen_oxidase_HemN"/>
</dbReference>
<comment type="subunit">
    <text evidence="4">Monomer.</text>
</comment>
<dbReference type="GO" id="GO:0005737">
    <property type="term" value="C:cytoplasm"/>
    <property type="evidence" value="ECO:0007669"/>
    <property type="project" value="UniProtKB-SubCell"/>
</dbReference>
<evidence type="ECO:0000256" key="4">
    <source>
        <dbReference type="ARBA" id="ARBA00011245"/>
    </source>
</evidence>
<dbReference type="InterPro" id="IPR007197">
    <property type="entry name" value="rSAM"/>
</dbReference>
<evidence type="ECO:0000256" key="15">
    <source>
        <dbReference type="PIRSR" id="PIRSR000167-1"/>
    </source>
</evidence>
<evidence type="ECO:0000256" key="11">
    <source>
        <dbReference type="ARBA" id="ARBA00023014"/>
    </source>
</evidence>
<organism evidence="18 19">
    <name type="scientific">Microvenator marinus</name>
    <dbReference type="NCBI Taxonomy" id="2600177"/>
    <lineage>
        <taxon>Bacteria</taxon>
        <taxon>Deltaproteobacteria</taxon>
        <taxon>Bradymonadales</taxon>
        <taxon>Microvenatoraceae</taxon>
        <taxon>Microvenator</taxon>
    </lineage>
</organism>
<dbReference type="InterPro" id="IPR034505">
    <property type="entry name" value="Coproporphyrinogen-III_oxidase"/>
</dbReference>
<comment type="similarity">
    <text evidence="3 14">Belongs to the anaerobic coproporphyrinogen-III oxidase family.</text>
</comment>
<accession>A0A5B8Y263</accession>
<feature type="binding site" evidence="15">
    <location>
        <position position="179"/>
    </location>
    <ligand>
        <name>S-adenosyl-L-methionine</name>
        <dbReference type="ChEBI" id="CHEBI:59789"/>
        <label>2</label>
    </ligand>
</feature>
<dbReference type="PROSITE" id="PS51918">
    <property type="entry name" value="RADICAL_SAM"/>
    <property type="match status" value="1"/>
</dbReference>
<proteinExistence type="inferred from homology"/>
<evidence type="ECO:0000256" key="5">
    <source>
        <dbReference type="ARBA" id="ARBA00022485"/>
    </source>
</evidence>
<keyword evidence="11 14" id="KW-0411">Iron-sulfur</keyword>
<dbReference type="NCBIfam" id="TIGR00538">
    <property type="entry name" value="hemN"/>
    <property type="match status" value="1"/>
</dbReference>
<dbReference type="AlphaFoldDB" id="A0A5B8Y263"/>
<evidence type="ECO:0000256" key="10">
    <source>
        <dbReference type="ARBA" id="ARBA00023004"/>
    </source>
</evidence>
<feature type="binding site" evidence="15">
    <location>
        <position position="325"/>
    </location>
    <ligand>
        <name>S-adenosyl-L-methionine</name>
        <dbReference type="ChEBI" id="CHEBI:59789"/>
        <label>1</label>
    </ligand>
</feature>
<dbReference type="PIRSF" id="PIRSF000167">
    <property type="entry name" value="HemN"/>
    <property type="match status" value="1"/>
</dbReference>
<evidence type="ECO:0000256" key="2">
    <source>
        <dbReference type="ARBA" id="ARBA00004785"/>
    </source>
</evidence>
<keyword evidence="7 14" id="KW-0949">S-adenosyl-L-methionine</keyword>
<dbReference type="InterPro" id="IPR010723">
    <property type="entry name" value="HemN_C"/>
</dbReference>
<evidence type="ECO:0000256" key="3">
    <source>
        <dbReference type="ARBA" id="ARBA00005493"/>
    </source>
</evidence>
<keyword evidence="9 14" id="KW-0560">Oxidoreductase</keyword>
<name>A0A5B8Y263_9DELT</name>
<keyword evidence="10 14" id="KW-0408">Iron</keyword>
<feature type="binding site" evidence="16">
    <location>
        <position position="61"/>
    </location>
    <ligand>
        <name>[4Fe-4S] cluster</name>
        <dbReference type="ChEBI" id="CHEBI:49883"/>
        <note>4Fe-4S-S-AdoMet</note>
    </ligand>
</feature>
<evidence type="ECO:0000256" key="9">
    <source>
        <dbReference type="ARBA" id="ARBA00023002"/>
    </source>
</evidence>
<evidence type="ECO:0000259" key="17">
    <source>
        <dbReference type="PROSITE" id="PS51918"/>
    </source>
</evidence>
<dbReference type="PANTHER" id="PTHR13932">
    <property type="entry name" value="COPROPORPHYRINIGEN III OXIDASE"/>
    <property type="match status" value="1"/>
</dbReference>
<dbReference type="EMBL" id="CP042467">
    <property type="protein sequence ID" value="QED29779.1"/>
    <property type="molecule type" value="Genomic_DNA"/>
</dbReference>
<feature type="binding site" evidence="15">
    <location>
        <begin position="108"/>
        <end position="109"/>
    </location>
    <ligand>
        <name>S-adenosyl-L-methionine</name>
        <dbReference type="ChEBI" id="CHEBI:59789"/>
        <label>2</label>
    </ligand>
</feature>
<dbReference type="SFLD" id="SFLDG01065">
    <property type="entry name" value="anaerobic_coproporphyrinogen-I"/>
    <property type="match status" value="1"/>
</dbReference>
<comment type="cofactor">
    <cofactor evidence="14 16">
        <name>[4Fe-4S] cluster</name>
        <dbReference type="ChEBI" id="CHEBI:49883"/>
    </cofactor>
    <text evidence="14 16">Binds 1 [4Fe-4S] cluster. The cluster is coordinated with 3 cysteines and an exchangeable S-adenosyl-L-methionine.</text>
</comment>
<dbReference type="Pfam" id="PF06969">
    <property type="entry name" value="HemN_C"/>
    <property type="match status" value="1"/>
</dbReference>
<dbReference type="Proteomes" id="UP000321595">
    <property type="component" value="Chromosome"/>
</dbReference>
<keyword evidence="19" id="KW-1185">Reference proteome</keyword>
<evidence type="ECO:0000256" key="8">
    <source>
        <dbReference type="ARBA" id="ARBA00022723"/>
    </source>
</evidence>
<evidence type="ECO:0000256" key="16">
    <source>
        <dbReference type="PIRSR" id="PIRSR000167-2"/>
    </source>
</evidence>
<dbReference type="Pfam" id="PF04055">
    <property type="entry name" value="Radical_SAM"/>
    <property type="match status" value="1"/>
</dbReference>
<dbReference type="SUPFAM" id="SSF102114">
    <property type="entry name" value="Radical SAM enzymes"/>
    <property type="match status" value="1"/>
</dbReference>
<dbReference type="GO" id="GO:0051539">
    <property type="term" value="F:4 iron, 4 sulfur cluster binding"/>
    <property type="evidence" value="ECO:0007669"/>
    <property type="project" value="UniProtKB-KW"/>
</dbReference>
<evidence type="ECO:0000313" key="18">
    <source>
        <dbReference type="EMBL" id="QED29779.1"/>
    </source>
</evidence>
<feature type="binding site" evidence="16">
    <location>
        <position position="57"/>
    </location>
    <ligand>
        <name>[4Fe-4S] cluster</name>
        <dbReference type="ChEBI" id="CHEBI:49883"/>
        <note>4Fe-4S-S-AdoMet</note>
    </ligand>
</feature>
<comment type="pathway">
    <text evidence="2 14">Porphyrin-containing compound metabolism; protoporphyrin-IX biosynthesis; protoporphyrinogen-IX from coproporphyrinogen-III (AdoMet route): step 1/1.</text>
</comment>
<evidence type="ECO:0000256" key="13">
    <source>
        <dbReference type="ARBA" id="ARBA00048321"/>
    </source>
</evidence>
<dbReference type="GO" id="GO:0051989">
    <property type="term" value="F:coproporphyrinogen dehydrogenase activity"/>
    <property type="evidence" value="ECO:0007669"/>
    <property type="project" value="UniProtKB-EC"/>
</dbReference>
<keyword evidence="5 14" id="KW-0004">4Fe-4S</keyword>
<dbReference type="EC" id="1.3.98.3" evidence="14"/>
<dbReference type="UniPathway" id="UPA00251">
    <property type="reaction ID" value="UER00323"/>
</dbReference>
<comment type="subcellular location">
    <subcellularLocation>
        <location evidence="1 14">Cytoplasm</location>
    </subcellularLocation>
</comment>
<evidence type="ECO:0000256" key="1">
    <source>
        <dbReference type="ARBA" id="ARBA00004496"/>
    </source>
</evidence>
<keyword evidence="6 14" id="KW-0963">Cytoplasm</keyword>